<dbReference type="InterPro" id="IPR014030">
    <property type="entry name" value="Ketoacyl_synth_N"/>
</dbReference>
<name>I3YB36_THIV6</name>
<dbReference type="SUPFAM" id="SSF53901">
    <property type="entry name" value="Thiolase-like"/>
    <property type="match status" value="1"/>
</dbReference>
<dbReference type="EMBL" id="CP003154">
    <property type="protein sequence ID" value="AFL74204.1"/>
    <property type="molecule type" value="Genomic_DNA"/>
</dbReference>
<dbReference type="Gene3D" id="3.40.47.10">
    <property type="match status" value="1"/>
</dbReference>
<proteinExistence type="predicted"/>
<sequence length="265" mass="28154">MRVSLCHVGIVGPGLTDWASVQAVLRGDQPYVAATLNTRPPVGLPPNESRRATLATRLALDAARQATTDIDCSRLSSVFASSDGDMGLIDNLCRDLFQHRFPPSPTVFQNSVHNAVAGYWSIAEGCRQPSTSLAAGDGSFAAGLLEAATQSVCFGNPVLLVACDVPAPELLHPHRPFGCAFACALLLEPSASGMERVTLDLTPCETDDGHPLTTMRDPDWEALRLSNPAARALPLLAAVAAGQDAGIRLPYWSDLRLDVRLSQTT</sequence>
<dbReference type="HOGENOM" id="CLU_1041583_0_0_6"/>
<dbReference type="OrthoDB" id="9798676at2"/>
<protein>
    <recommendedName>
        <fullName evidence="1">Beta-ketoacyl synthase-like N-terminal domain-containing protein</fullName>
    </recommendedName>
</protein>
<keyword evidence="3" id="KW-1185">Reference proteome</keyword>
<dbReference type="eggNOG" id="COG0304">
    <property type="taxonomic scope" value="Bacteria"/>
</dbReference>
<dbReference type="RefSeq" id="WP_014778651.1">
    <property type="nucleotide sequence ID" value="NC_018012.1"/>
</dbReference>
<dbReference type="Proteomes" id="UP000006062">
    <property type="component" value="Chromosome"/>
</dbReference>
<feature type="domain" description="Beta-ketoacyl synthase-like N-terminal" evidence="1">
    <location>
        <begin position="43"/>
        <end position="194"/>
    </location>
</feature>
<evidence type="ECO:0000313" key="3">
    <source>
        <dbReference type="Proteomes" id="UP000006062"/>
    </source>
</evidence>
<gene>
    <name evidence="2" type="ordered locus">Thivi_2255</name>
</gene>
<dbReference type="STRING" id="765911.Thivi_2255"/>
<evidence type="ECO:0000259" key="1">
    <source>
        <dbReference type="Pfam" id="PF13723"/>
    </source>
</evidence>
<reference evidence="2 3" key="1">
    <citation type="submission" date="2012-06" db="EMBL/GenBank/DDBJ databases">
        <title>Complete sequence of Thiocystis violascens DSM 198.</title>
        <authorList>
            <consortium name="US DOE Joint Genome Institute"/>
            <person name="Lucas S."/>
            <person name="Han J."/>
            <person name="Lapidus A."/>
            <person name="Cheng J.-F."/>
            <person name="Goodwin L."/>
            <person name="Pitluck S."/>
            <person name="Peters L."/>
            <person name="Ovchinnikova G."/>
            <person name="Teshima H."/>
            <person name="Detter J.C."/>
            <person name="Han C."/>
            <person name="Tapia R."/>
            <person name="Land M."/>
            <person name="Hauser L."/>
            <person name="Kyrpides N."/>
            <person name="Ivanova N."/>
            <person name="Pagani I."/>
            <person name="Vogl K."/>
            <person name="Liu Z."/>
            <person name="Frigaard N.-U."/>
            <person name="Bryant D."/>
            <person name="Woyke T."/>
        </authorList>
    </citation>
    <scope>NUCLEOTIDE SEQUENCE [LARGE SCALE GENOMIC DNA]</scope>
    <source>
        <strain evidence="3">ATCC 17096 / DSM 198 / 6111</strain>
    </source>
</reference>
<dbReference type="GO" id="GO:0016746">
    <property type="term" value="F:acyltransferase activity"/>
    <property type="evidence" value="ECO:0007669"/>
    <property type="project" value="InterPro"/>
</dbReference>
<dbReference type="KEGG" id="tvi:Thivi_2255"/>
<dbReference type="Pfam" id="PF13723">
    <property type="entry name" value="Ketoacyl-synt_2"/>
    <property type="match status" value="1"/>
</dbReference>
<organism evidence="2 3">
    <name type="scientific">Thiocystis violascens (strain ATCC 17096 / DSM 198 / 6111)</name>
    <name type="common">Chromatium violascens</name>
    <dbReference type="NCBI Taxonomy" id="765911"/>
    <lineage>
        <taxon>Bacteria</taxon>
        <taxon>Pseudomonadati</taxon>
        <taxon>Pseudomonadota</taxon>
        <taxon>Gammaproteobacteria</taxon>
        <taxon>Chromatiales</taxon>
        <taxon>Chromatiaceae</taxon>
        <taxon>Thiocystis</taxon>
    </lineage>
</organism>
<evidence type="ECO:0000313" key="2">
    <source>
        <dbReference type="EMBL" id="AFL74204.1"/>
    </source>
</evidence>
<dbReference type="InterPro" id="IPR016039">
    <property type="entry name" value="Thiolase-like"/>
</dbReference>
<dbReference type="AlphaFoldDB" id="I3YB36"/>
<accession>I3YB36</accession>